<feature type="domain" description="Cytochrome c" evidence="6">
    <location>
        <begin position="361"/>
        <end position="465"/>
    </location>
</feature>
<dbReference type="NCBIfam" id="NF040606">
    <property type="entry name" value="CytoC_perox"/>
    <property type="match status" value="1"/>
</dbReference>
<dbReference type="SUPFAM" id="SSF46626">
    <property type="entry name" value="Cytochrome c"/>
    <property type="match status" value="1"/>
</dbReference>
<protein>
    <recommendedName>
        <fullName evidence="6">Cytochrome c domain-containing protein</fullName>
    </recommendedName>
</protein>
<keyword evidence="3 4" id="KW-0408">Iron</keyword>
<keyword evidence="5" id="KW-0732">Signal</keyword>
<dbReference type="Pfam" id="PF21419">
    <property type="entry name" value="RoxA-like_Cyt-c"/>
    <property type="match status" value="1"/>
</dbReference>
<name>A0A6I4V5Y4_9SPHN</name>
<dbReference type="InterPro" id="IPR009056">
    <property type="entry name" value="Cyt_c-like_dom"/>
</dbReference>
<evidence type="ECO:0000313" key="7">
    <source>
        <dbReference type="EMBL" id="MXP48220.1"/>
    </source>
</evidence>
<organism evidence="7 8">
    <name type="scientific">Pontixanthobacter luteolus</name>
    <dbReference type="NCBI Taxonomy" id="295089"/>
    <lineage>
        <taxon>Bacteria</taxon>
        <taxon>Pseudomonadati</taxon>
        <taxon>Pseudomonadota</taxon>
        <taxon>Alphaproteobacteria</taxon>
        <taxon>Sphingomonadales</taxon>
        <taxon>Erythrobacteraceae</taxon>
        <taxon>Pontixanthobacter</taxon>
    </lineage>
</organism>
<dbReference type="EMBL" id="WTYP01000002">
    <property type="protein sequence ID" value="MXP48220.1"/>
    <property type="molecule type" value="Genomic_DNA"/>
</dbReference>
<evidence type="ECO:0000256" key="5">
    <source>
        <dbReference type="SAM" id="SignalP"/>
    </source>
</evidence>
<dbReference type="Proteomes" id="UP000471435">
    <property type="component" value="Unassembled WGS sequence"/>
</dbReference>
<dbReference type="PANTHER" id="PTHR30600:SF9">
    <property type="entry name" value="BLR7738 PROTEIN"/>
    <property type="match status" value="1"/>
</dbReference>
<evidence type="ECO:0000256" key="4">
    <source>
        <dbReference type="PROSITE-ProRule" id="PRU00433"/>
    </source>
</evidence>
<evidence type="ECO:0000256" key="3">
    <source>
        <dbReference type="ARBA" id="ARBA00023004"/>
    </source>
</evidence>
<dbReference type="GO" id="GO:0009055">
    <property type="term" value="F:electron transfer activity"/>
    <property type="evidence" value="ECO:0007669"/>
    <property type="project" value="InterPro"/>
</dbReference>
<proteinExistence type="predicted"/>
<comment type="caution">
    <text evidence="7">The sequence shown here is derived from an EMBL/GenBank/DDBJ whole genome shotgun (WGS) entry which is preliminary data.</text>
</comment>
<evidence type="ECO:0000259" key="6">
    <source>
        <dbReference type="PROSITE" id="PS51007"/>
    </source>
</evidence>
<evidence type="ECO:0000313" key="8">
    <source>
        <dbReference type="Proteomes" id="UP000471435"/>
    </source>
</evidence>
<reference evidence="7 8" key="1">
    <citation type="submission" date="2019-12" db="EMBL/GenBank/DDBJ databases">
        <title>Genomic-based taxomic classification of the family Erythrobacteraceae.</title>
        <authorList>
            <person name="Xu L."/>
        </authorList>
    </citation>
    <scope>NUCLEOTIDE SEQUENCE [LARGE SCALE GENOMIC DNA]</scope>
    <source>
        <strain evidence="7 8">SW-109</strain>
    </source>
</reference>
<dbReference type="GO" id="GO:0046872">
    <property type="term" value="F:metal ion binding"/>
    <property type="evidence" value="ECO:0007669"/>
    <property type="project" value="UniProtKB-KW"/>
</dbReference>
<feature type="signal peptide" evidence="5">
    <location>
        <begin position="1"/>
        <end position="20"/>
    </location>
</feature>
<feature type="chain" id="PRO_5026132229" description="Cytochrome c domain-containing protein" evidence="5">
    <location>
        <begin position="21"/>
        <end position="666"/>
    </location>
</feature>
<dbReference type="PROSITE" id="PS51007">
    <property type="entry name" value="CYTC"/>
    <property type="match status" value="1"/>
</dbReference>
<gene>
    <name evidence="7" type="ORF">GRI43_12565</name>
</gene>
<dbReference type="Gene3D" id="1.10.760.10">
    <property type="entry name" value="Cytochrome c-like domain"/>
    <property type="match status" value="1"/>
</dbReference>
<dbReference type="GO" id="GO:0020037">
    <property type="term" value="F:heme binding"/>
    <property type="evidence" value="ECO:0007669"/>
    <property type="project" value="InterPro"/>
</dbReference>
<dbReference type="GO" id="GO:0004130">
    <property type="term" value="F:cytochrome-c peroxidase activity"/>
    <property type="evidence" value="ECO:0007669"/>
    <property type="project" value="TreeGrafter"/>
</dbReference>
<keyword evidence="8" id="KW-1185">Reference proteome</keyword>
<dbReference type="RefSeq" id="WP_160731425.1">
    <property type="nucleotide sequence ID" value="NZ_WTYP01000002.1"/>
</dbReference>
<evidence type="ECO:0000256" key="2">
    <source>
        <dbReference type="ARBA" id="ARBA00022723"/>
    </source>
</evidence>
<evidence type="ECO:0000256" key="1">
    <source>
        <dbReference type="ARBA" id="ARBA00022617"/>
    </source>
</evidence>
<keyword evidence="1 4" id="KW-0349">Heme</keyword>
<accession>A0A6I4V5Y4</accession>
<dbReference type="InterPro" id="IPR036909">
    <property type="entry name" value="Cyt_c-like_dom_sf"/>
</dbReference>
<dbReference type="InterPro" id="IPR047758">
    <property type="entry name" value="CytoC_perox"/>
</dbReference>
<sequence>MKKTILLSSLAALTASVAFSRNDAVAQISEPNPAIYLEQGWSSNERGAWYTATQGSRLMPASWFRSLEIPQGTTLFNSPSNMSRYRFIYDEDNPANPYPIGFAEDRQSDSVFDETQLRWLDRGLFGGQSKYEEWIGLNCAACHTAEVHFEGARIRIDGGPSIIDFQTFEEEVAQALRATLDDDEKFSRFAARVVSEDPQTRIDRLRSALEELTVWRERVVSINATDLRSGFARLDAFGHIYNQVALFSDVEGQFFEGADAPVSFPFLWDTPQHDKVQWNGIASNGPSILGIDVGALGRNAGEVIGVFGEVNVDKRTGSDLLLRPRAVSSVSINNLIELERHAERLVSPQWPHNILGQLDMESVERGRELFVQECQSCHNPIDRDDPERSVTAQMSLFLPIEGLSDEENENTHGAPGTDPAMACRSVERQALRGSLYDGFTIETENGQERELQEREQLSALLTVMVKSALFDQAGELVDFIGLGSDGLIVQNPGNYNTTGASTQAGAASASRESTRDSIIAGVAEPVFATAERTQLTLPFGADVSDWGPFQECMTTNPSWLKSYKARPLNGIWATAPFLHNGSVPNLYELLLPPEQRMPVFYTGSYQFDPVRVGYVTTESETNSFRFDTFMPDGSVRWGNFNGGHDYGNAALTDQQRWDLVEYMKSL</sequence>
<dbReference type="OrthoDB" id="417271at2"/>
<dbReference type="InterPro" id="IPR051395">
    <property type="entry name" value="Cytochrome_c_Peroxidase/MauG"/>
</dbReference>
<dbReference type="AlphaFoldDB" id="A0A6I4V5Y4"/>
<keyword evidence="2 4" id="KW-0479">Metal-binding</keyword>
<dbReference type="PANTHER" id="PTHR30600">
    <property type="entry name" value="CYTOCHROME C PEROXIDASE-RELATED"/>
    <property type="match status" value="1"/>
</dbReference>